<dbReference type="OrthoDB" id="177586at2"/>
<dbReference type="InterPro" id="IPR046047">
    <property type="entry name" value="DUF6005"/>
</dbReference>
<keyword evidence="2" id="KW-1185">Reference proteome</keyword>
<organism evidence="1 2">
    <name type="scientific">Photobacterium jeanii</name>
    <dbReference type="NCBI Taxonomy" id="858640"/>
    <lineage>
        <taxon>Bacteria</taxon>
        <taxon>Pseudomonadati</taxon>
        <taxon>Pseudomonadota</taxon>
        <taxon>Gammaproteobacteria</taxon>
        <taxon>Vibrionales</taxon>
        <taxon>Vibrionaceae</taxon>
        <taxon>Photobacterium</taxon>
    </lineage>
</organism>
<dbReference type="STRING" id="858640.A3K86_12635"/>
<protein>
    <submittedName>
        <fullName evidence="1">Phosphopantetheine-binding protein</fullName>
    </submittedName>
</protein>
<name>A0A178KBP4_9GAMM</name>
<comment type="caution">
    <text evidence="1">The sequence shown here is derived from an EMBL/GenBank/DDBJ whole genome shotgun (WGS) entry which is preliminary data.</text>
</comment>
<sequence length="425" mass="48847">MTYQEMIRAIEKVLTENMQCQHMALFSESARLNEDLYLDSVLILQLILHLELDLGLSVPDGNLSPQDYATVSSLANFLSQVGSSTSAATPPATTEEFEDVKVHCFVSCVCESLKRLGIDHRPYYFGVWDANFTLNDAYQLCYHSEDIRHQEFRDWYQRLYGVAIEPWFDPALSKQANIDRMMALLSQKADSQHLMVMLDMYQLPERENKFNQNPFPHYVMLEKTDDPTQLWMSDPDFRWEGALATERIFNAIAQPSVAGGYWFDEQASHPALDVDVKAYFDACFITQANPLTDTIRTILHAHLEGLSGVALSALGRAAREIRVIAVRKYAYEHGFAYFWRALGLADDDFEAWCDVIEDLIQTYSSIQYQLMKLAETEDLSLVTGIEALLDKQDRTEHQIKRRLYEVYQDWCELNDLPLNAVVEEV</sequence>
<dbReference type="AlphaFoldDB" id="A0A178KBP4"/>
<accession>A0A178KBP4</accession>
<reference evidence="1 2" key="1">
    <citation type="submission" date="2016-03" db="EMBL/GenBank/DDBJ databases">
        <title>Photobacterium proteolyticum sp. nov. a protease producing bacterium isolated from ocean sediments of Laizhou Bay.</title>
        <authorList>
            <person name="Li Y."/>
        </authorList>
    </citation>
    <scope>NUCLEOTIDE SEQUENCE [LARGE SCALE GENOMIC DNA]</scope>
    <source>
        <strain evidence="1 2">R-40508</strain>
    </source>
</reference>
<proteinExistence type="predicted"/>
<gene>
    <name evidence="1" type="ORF">A3K86_12635</name>
</gene>
<dbReference type="EMBL" id="LVHF01000026">
    <property type="protein sequence ID" value="OAN14053.1"/>
    <property type="molecule type" value="Genomic_DNA"/>
</dbReference>
<dbReference type="InterPro" id="IPR036736">
    <property type="entry name" value="ACP-like_sf"/>
</dbReference>
<evidence type="ECO:0000313" key="1">
    <source>
        <dbReference type="EMBL" id="OAN14053.1"/>
    </source>
</evidence>
<dbReference type="RefSeq" id="WP_068331491.1">
    <property type="nucleotide sequence ID" value="NZ_LVHF01000026.1"/>
</dbReference>
<evidence type="ECO:0000313" key="2">
    <source>
        <dbReference type="Proteomes" id="UP000078503"/>
    </source>
</evidence>
<dbReference type="SUPFAM" id="SSF47336">
    <property type="entry name" value="ACP-like"/>
    <property type="match status" value="1"/>
</dbReference>
<dbReference type="Proteomes" id="UP000078503">
    <property type="component" value="Unassembled WGS sequence"/>
</dbReference>
<dbReference type="Gene3D" id="1.10.1200.10">
    <property type="entry name" value="ACP-like"/>
    <property type="match status" value="1"/>
</dbReference>
<dbReference type="Pfam" id="PF19468">
    <property type="entry name" value="DUF6005"/>
    <property type="match status" value="1"/>
</dbReference>